<gene>
    <name evidence="3" type="ORF">THITH_10950</name>
</gene>
<reference evidence="3 4" key="1">
    <citation type="submission" date="2013-12" db="EMBL/GenBank/DDBJ databases">
        <authorList>
            <consortium name="DOE Joint Genome Institute"/>
            <person name="Muyzer G."/>
            <person name="Huntemann M."/>
            <person name="Han J."/>
            <person name="Chen A."/>
            <person name="Kyrpides N."/>
            <person name="Mavromatis K."/>
            <person name="Markowitz V."/>
            <person name="Palaniappan K."/>
            <person name="Ivanova N."/>
            <person name="Schaumberg A."/>
            <person name="Pati A."/>
            <person name="Liolios K."/>
            <person name="Nordberg H.P."/>
            <person name="Cantor M.N."/>
            <person name="Hua S.X."/>
            <person name="Woyke T."/>
        </authorList>
    </citation>
    <scope>NUCLEOTIDE SEQUENCE [LARGE SCALE GENOMIC DNA]</scope>
    <source>
        <strain evidence="3 4">ARh 1</strain>
    </source>
</reference>
<feature type="transmembrane region" description="Helical" evidence="2">
    <location>
        <begin position="515"/>
        <end position="536"/>
    </location>
</feature>
<dbReference type="Proteomes" id="UP000005289">
    <property type="component" value="Chromosome"/>
</dbReference>
<proteinExistence type="predicted"/>
<evidence type="ECO:0000313" key="4">
    <source>
        <dbReference type="Proteomes" id="UP000005289"/>
    </source>
</evidence>
<keyword evidence="2" id="KW-1133">Transmembrane helix</keyword>
<name>W0DNZ9_9GAMM</name>
<feature type="compositionally biased region" description="Low complexity" evidence="1">
    <location>
        <begin position="602"/>
        <end position="612"/>
    </location>
</feature>
<evidence type="ECO:0000256" key="2">
    <source>
        <dbReference type="SAM" id="Phobius"/>
    </source>
</evidence>
<sequence length="638" mass="70215">MDWRLAWSSQLPGAPILTLMLALLFSAAISAAATPVPAAERNSALIEAFLDERGTLQVRETLDLRETVPGNVLERVLIPPPGAQITLGKAVRMHPDGQETPLSPVDTDTGTNGAADRHLRLRWMLDDPAPSTAHVPVRIRIEYELSGALRPAWDLAGAQAAPDTRDIPMLHNPLLRGRELLLAWRNAAQCLERCVRLDHEIRFPPGDGRPAVDTADITYRLDYAGHWQPLLPEREPTITTGDHGQRMQLTFDYLGSGAPPGVAFVPALIRIGSIAALPLAGLAFLLAFTRSRIPRQARRRVIDRNWFEREIMEQPPELVATWLQESPPEDAFERMLERLVAQGRVDLEVLRPATDTVPARIRLRLLADPDTLHPVERQVLQALFGASHEFRSDLHRARHRSTGFDPGWITATILQQAAPAGAAAPRSHPLRPAITVLLLGSGLALAALDVLLLREWPVALAGGVLGLLLIFATTPTRWWHPLRSAVAALYWLVPLAIITAIAVLVHLMVDPPLGSAASIGLALILLSGFHHVLANTRGFDPAIERRHRMRQGREWARHELQGAEPELDDSWWFHLDALGLSPALNRWRRRHAPRDSGDAAEATATPAFSGGAPAPPALPDAWTDALYVPVQEDDRVPF</sequence>
<dbReference type="HOGENOM" id="CLU_428898_0_0_6"/>
<dbReference type="EMBL" id="CP007029">
    <property type="protein sequence ID" value="AHF00162.1"/>
    <property type="molecule type" value="Genomic_DNA"/>
</dbReference>
<organism evidence="3 4">
    <name type="scientific">Thioalkalivibrio paradoxus ARh 1</name>
    <dbReference type="NCBI Taxonomy" id="713585"/>
    <lineage>
        <taxon>Bacteria</taxon>
        <taxon>Pseudomonadati</taxon>
        <taxon>Pseudomonadota</taxon>
        <taxon>Gammaproteobacteria</taxon>
        <taxon>Chromatiales</taxon>
        <taxon>Ectothiorhodospiraceae</taxon>
        <taxon>Thioalkalivibrio</taxon>
    </lineage>
</organism>
<protein>
    <recommendedName>
        <fullName evidence="5">DUF2207 domain-containing protein</fullName>
    </recommendedName>
</protein>
<keyword evidence="2" id="KW-0812">Transmembrane</keyword>
<keyword evidence="4" id="KW-1185">Reference proteome</keyword>
<evidence type="ECO:0000313" key="3">
    <source>
        <dbReference type="EMBL" id="AHF00162.1"/>
    </source>
</evidence>
<dbReference type="AlphaFoldDB" id="W0DNZ9"/>
<feature type="transmembrane region" description="Helical" evidence="2">
    <location>
        <begin position="433"/>
        <end position="452"/>
    </location>
</feature>
<evidence type="ECO:0000256" key="1">
    <source>
        <dbReference type="SAM" id="MobiDB-lite"/>
    </source>
</evidence>
<evidence type="ECO:0008006" key="5">
    <source>
        <dbReference type="Google" id="ProtNLM"/>
    </source>
</evidence>
<dbReference type="KEGG" id="tti:THITH_10950"/>
<feature type="transmembrane region" description="Helical" evidence="2">
    <location>
        <begin position="488"/>
        <end position="509"/>
    </location>
</feature>
<feature type="transmembrane region" description="Helical" evidence="2">
    <location>
        <begin position="458"/>
        <end position="476"/>
    </location>
</feature>
<feature type="region of interest" description="Disordered" evidence="1">
    <location>
        <begin position="591"/>
        <end position="617"/>
    </location>
</feature>
<accession>W0DNZ9</accession>
<keyword evidence="2" id="KW-0472">Membrane</keyword>
<dbReference type="STRING" id="713585.THITH_10950"/>
<feature type="transmembrane region" description="Helical" evidence="2">
    <location>
        <begin position="267"/>
        <end position="289"/>
    </location>
</feature>